<name>A0ABX2T4P2_9PROT</name>
<keyword evidence="1" id="KW-0645">Protease</keyword>
<dbReference type="Pfam" id="PF03543">
    <property type="entry name" value="Peptidase_C58"/>
    <property type="match status" value="1"/>
</dbReference>
<evidence type="ECO:0000256" key="2">
    <source>
        <dbReference type="ARBA" id="ARBA00022801"/>
    </source>
</evidence>
<keyword evidence="3" id="KW-0788">Thiol protease</keyword>
<keyword evidence="6" id="KW-1185">Reference proteome</keyword>
<feature type="domain" description="Peptidase C58 YopT-type" evidence="4">
    <location>
        <begin position="22"/>
        <end position="215"/>
    </location>
</feature>
<dbReference type="RefSeq" id="WP_180279855.1">
    <property type="nucleotide sequence ID" value="NZ_JABFDB010000001.1"/>
</dbReference>
<evidence type="ECO:0000313" key="6">
    <source>
        <dbReference type="Proteomes" id="UP000584642"/>
    </source>
</evidence>
<evidence type="ECO:0000259" key="4">
    <source>
        <dbReference type="Pfam" id="PF03543"/>
    </source>
</evidence>
<dbReference type="Gene3D" id="3.90.70.20">
    <property type="match status" value="1"/>
</dbReference>
<keyword evidence="2" id="KW-0378">Hydrolase</keyword>
<evidence type="ECO:0000256" key="1">
    <source>
        <dbReference type="ARBA" id="ARBA00022670"/>
    </source>
</evidence>
<evidence type="ECO:0000313" key="5">
    <source>
        <dbReference type="EMBL" id="NYZ18078.1"/>
    </source>
</evidence>
<evidence type="ECO:0000256" key="3">
    <source>
        <dbReference type="ARBA" id="ARBA00022807"/>
    </source>
</evidence>
<proteinExistence type="predicted"/>
<sequence length="231" mass="26072">MIDKYLSAAYKQSALIGKYNADPKYKSFRHGYCLALSILWIRRHKWFKSEGAAKRMAALSTNRCIQDALEMQLVLEQRNTQAVNRAQMAHEMWNEFSPLPDKAKMAASVSSIGDAAALTEITVVGEERTRNIDIGTDSDNAFSFLTEINSQVNRTHQYFLLLHRNDVVGGHATCGYKSGGKWGFGSHLYFFDSNLGEYRVPASEIKPFFRGYFNKLTHKPSLYCIVPVAAN</sequence>
<organism evidence="5 6">
    <name type="scientific">Azospirillum oleiclasticum</name>
    <dbReference type="NCBI Taxonomy" id="2735135"/>
    <lineage>
        <taxon>Bacteria</taxon>
        <taxon>Pseudomonadati</taxon>
        <taxon>Pseudomonadota</taxon>
        <taxon>Alphaproteobacteria</taxon>
        <taxon>Rhodospirillales</taxon>
        <taxon>Azospirillaceae</taxon>
        <taxon>Azospirillum</taxon>
    </lineage>
</organism>
<reference evidence="5 6" key="1">
    <citation type="submission" date="2020-05" db="EMBL/GenBank/DDBJ databases">
        <title>Azospirillum oleiclasticum sp. nov, a nitrogen-fixing and heavy crude oil-emulsifying bacterium isolated from the crude oil of Yumen Oilfield.</title>
        <authorList>
            <person name="Wu D."/>
            <person name="Cai M."/>
            <person name="Zhang X."/>
        </authorList>
    </citation>
    <scope>NUCLEOTIDE SEQUENCE [LARGE SCALE GENOMIC DNA]</scope>
    <source>
        <strain evidence="5 6">ROY-1-1-2</strain>
    </source>
</reference>
<accession>A0ABX2T4P2</accession>
<dbReference type="SUPFAM" id="SSF54001">
    <property type="entry name" value="Cysteine proteinases"/>
    <property type="match status" value="1"/>
</dbReference>
<gene>
    <name evidence="5" type="ORF">HND93_00015</name>
</gene>
<dbReference type="EMBL" id="JABFDB010000001">
    <property type="protein sequence ID" value="NYZ18078.1"/>
    <property type="molecule type" value="Genomic_DNA"/>
</dbReference>
<protein>
    <recommendedName>
        <fullName evidence="4">Peptidase C58 YopT-type domain-containing protein</fullName>
    </recommendedName>
</protein>
<dbReference type="InterPro" id="IPR006473">
    <property type="entry name" value="Peptidase_C58_Yopt"/>
</dbReference>
<dbReference type="InterPro" id="IPR038765">
    <property type="entry name" value="Papain-like_cys_pep_sf"/>
</dbReference>
<dbReference type="Proteomes" id="UP000584642">
    <property type="component" value="Unassembled WGS sequence"/>
</dbReference>
<comment type="caution">
    <text evidence="5">The sequence shown here is derived from an EMBL/GenBank/DDBJ whole genome shotgun (WGS) entry which is preliminary data.</text>
</comment>